<dbReference type="RefSeq" id="WP_166452720.1">
    <property type="nucleotide sequence ID" value="NZ_JAAOMA010000024.1"/>
</dbReference>
<evidence type="ECO:0000313" key="3">
    <source>
        <dbReference type="Proteomes" id="UP001515641"/>
    </source>
</evidence>
<comment type="caution">
    <text evidence="2">The sequence shown here is derived from an EMBL/GenBank/DDBJ whole genome shotgun (WGS) entry which is preliminary data.</text>
</comment>
<proteinExistence type="predicted"/>
<keyword evidence="1" id="KW-0472">Membrane</keyword>
<feature type="transmembrane region" description="Helical" evidence="1">
    <location>
        <begin position="20"/>
        <end position="45"/>
    </location>
</feature>
<dbReference type="Proteomes" id="UP001515641">
    <property type="component" value="Unassembled WGS sequence"/>
</dbReference>
<organism evidence="2 3">
    <name type="scientific">Chromobacterium fluminis</name>
    <dbReference type="NCBI Taxonomy" id="3044269"/>
    <lineage>
        <taxon>Bacteria</taxon>
        <taxon>Pseudomonadati</taxon>
        <taxon>Pseudomonadota</taxon>
        <taxon>Betaproteobacteria</taxon>
        <taxon>Neisseriales</taxon>
        <taxon>Chromobacteriaceae</taxon>
        <taxon>Chromobacterium</taxon>
    </lineage>
</organism>
<keyword evidence="1" id="KW-0812">Transmembrane</keyword>
<gene>
    <name evidence="2" type="ORF">HA052_16540</name>
</gene>
<dbReference type="EMBL" id="JAAOMA010000024">
    <property type="protein sequence ID" value="NHR06798.1"/>
    <property type="molecule type" value="Genomic_DNA"/>
</dbReference>
<keyword evidence="3" id="KW-1185">Reference proteome</keyword>
<name>A0ABX0LCW0_9NEIS</name>
<accession>A0ABX0LCW0</accession>
<sequence>MEALIDLLKTDPNAANTFGALASAAVAFFALLLSIISVGISVWAIHSERKHNTLSVRPLAEITVADYEDCLRVKLRNHGIGPMLITAVSVCDNKSCKPSLVEWMPQLPRDHPWTNFASNTAGRALPPGGEIILLELVEHEGESGFASCRKLIREALATLTVHVEYTDIYNTLMPEHSKPLSWFGRHTA</sequence>
<evidence type="ECO:0000313" key="2">
    <source>
        <dbReference type="EMBL" id="NHR06798.1"/>
    </source>
</evidence>
<protein>
    <submittedName>
        <fullName evidence="2">Uncharacterized protein</fullName>
    </submittedName>
</protein>
<reference evidence="2 3" key="1">
    <citation type="submission" date="2020-03" db="EMBL/GenBank/DDBJ databases">
        <title>Draft genome sequence of environmentally isolated cultures.</title>
        <authorList>
            <person name="Wilson H.S."/>
            <person name="De Leon M.E."/>
        </authorList>
    </citation>
    <scope>NUCLEOTIDE SEQUENCE [LARGE SCALE GENOMIC DNA]</scope>
    <source>
        <strain evidence="2 3">HSC-31F16</strain>
    </source>
</reference>
<evidence type="ECO:0000256" key="1">
    <source>
        <dbReference type="SAM" id="Phobius"/>
    </source>
</evidence>
<keyword evidence="1" id="KW-1133">Transmembrane helix</keyword>